<dbReference type="EMBL" id="JAPCID010000005">
    <property type="protein sequence ID" value="MDA0136567.1"/>
    <property type="molecule type" value="Genomic_DNA"/>
</dbReference>
<gene>
    <name evidence="3" type="ORF">OJ962_03590</name>
</gene>
<dbReference type="RefSeq" id="WP_270006184.1">
    <property type="nucleotide sequence ID" value="NZ_JAPCID010000005.1"/>
</dbReference>
<evidence type="ECO:0000313" key="3">
    <source>
        <dbReference type="EMBL" id="MDA0136567.1"/>
    </source>
</evidence>
<reference evidence="3" key="1">
    <citation type="submission" date="2022-10" db="EMBL/GenBank/DDBJ databases">
        <title>The WGS of Solirubrobacter sp. CPCC 204708.</title>
        <authorList>
            <person name="Jiang Z."/>
        </authorList>
    </citation>
    <scope>NUCLEOTIDE SEQUENCE</scope>
    <source>
        <strain evidence="3">CPCC 204708</strain>
    </source>
</reference>
<comment type="caution">
    <text evidence="3">The sequence shown here is derived from an EMBL/GenBank/DDBJ whole genome shotgun (WGS) entry which is preliminary data.</text>
</comment>
<evidence type="ECO:0000313" key="4">
    <source>
        <dbReference type="Proteomes" id="UP001147700"/>
    </source>
</evidence>
<evidence type="ECO:0000256" key="1">
    <source>
        <dbReference type="ARBA" id="ARBA00007100"/>
    </source>
</evidence>
<keyword evidence="4" id="KW-1185">Reference proteome</keyword>
<sequence length="209" mass="22748">MRRASTLPFRLHASVSCPPPAALAASMAWELGDLNPERVERAYDALLAATPIELEPTAEDQLRALGEAPLRAVRGEGPDALLLDRVLERGHGHPILVAVVLAELGRRAGLPVGIVAGTAGHFVAHQRLTEALVLDPATGRLVDADDLGLLQWRCGHQVAAELLDTLQPRYERFGDLGRALHVARMRCTLPFEDTEDAELRFKQLSARLN</sequence>
<name>A0ABT4RDH2_9ACTN</name>
<dbReference type="Pfam" id="PF13369">
    <property type="entry name" value="Transglut_core2"/>
    <property type="match status" value="1"/>
</dbReference>
<evidence type="ECO:0000259" key="2">
    <source>
        <dbReference type="Pfam" id="PF13369"/>
    </source>
</evidence>
<proteinExistence type="inferred from homology"/>
<protein>
    <recommendedName>
        <fullName evidence="2">Protein SirB1 N-terminal domain-containing protein</fullName>
    </recommendedName>
</protein>
<comment type="similarity">
    <text evidence="1">Belongs to the UPF0162 family.</text>
</comment>
<organism evidence="3 4">
    <name type="scientific">Solirubrobacter deserti</name>
    <dbReference type="NCBI Taxonomy" id="2282478"/>
    <lineage>
        <taxon>Bacteria</taxon>
        <taxon>Bacillati</taxon>
        <taxon>Actinomycetota</taxon>
        <taxon>Thermoleophilia</taxon>
        <taxon>Solirubrobacterales</taxon>
        <taxon>Solirubrobacteraceae</taxon>
        <taxon>Solirubrobacter</taxon>
    </lineage>
</organism>
<dbReference type="Proteomes" id="UP001147700">
    <property type="component" value="Unassembled WGS sequence"/>
</dbReference>
<dbReference type="InterPro" id="IPR032698">
    <property type="entry name" value="SirB1_N"/>
</dbReference>
<accession>A0ABT4RDH2</accession>
<feature type="domain" description="Protein SirB1 N-terminal" evidence="2">
    <location>
        <begin position="77"/>
        <end position="150"/>
    </location>
</feature>